<dbReference type="Gene3D" id="3.40.190.290">
    <property type="match status" value="1"/>
</dbReference>
<evidence type="ECO:0000313" key="7">
    <source>
        <dbReference type="Proteomes" id="UP000220629"/>
    </source>
</evidence>
<comment type="caution">
    <text evidence="6">The sequence shown here is derived from an EMBL/GenBank/DDBJ whole genome shotgun (WGS) entry which is preliminary data.</text>
</comment>
<dbReference type="EMBL" id="PDDY01000001">
    <property type="protein sequence ID" value="PEH41218.1"/>
    <property type="molecule type" value="Genomic_DNA"/>
</dbReference>
<feature type="domain" description="HTH lysR-type" evidence="5">
    <location>
        <begin position="1"/>
        <end position="60"/>
    </location>
</feature>
<dbReference type="Pfam" id="PF00126">
    <property type="entry name" value="HTH_1"/>
    <property type="match status" value="1"/>
</dbReference>
<dbReference type="SUPFAM" id="SSF53850">
    <property type="entry name" value="Periplasmic binding protein-like II"/>
    <property type="match status" value="1"/>
</dbReference>
<dbReference type="PANTHER" id="PTHR30126:SF91">
    <property type="entry name" value="LYSR FAMILY TRANSCRIPTIONAL REGULATOR"/>
    <property type="match status" value="1"/>
</dbReference>
<dbReference type="AlphaFoldDB" id="A0A2A7SCF7"/>
<name>A0A2A7SCF7_BURGA</name>
<comment type="similarity">
    <text evidence="1">Belongs to the LysR transcriptional regulatory family.</text>
</comment>
<keyword evidence="3" id="KW-0238">DNA-binding</keyword>
<dbReference type="Proteomes" id="UP000220629">
    <property type="component" value="Unassembled WGS sequence"/>
</dbReference>
<dbReference type="InterPro" id="IPR036388">
    <property type="entry name" value="WH-like_DNA-bd_sf"/>
</dbReference>
<organism evidence="6 7">
    <name type="scientific">Burkholderia gladioli</name>
    <name type="common">Pseudomonas marginata</name>
    <name type="synonym">Phytomonas marginata</name>
    <dbReference type="NCBI Taxonomy" id="28095"/>
    <lineage>
        <taxon>Bacteria</taxon>
        <taxon>Pseudomonadati</taxon>
        <taxon>Pseudomonadota</taxon>
        <taxon>Betaproteobacteria</taxon>
        <taxon>Burkholderiales</taxon>
        <taxon>Burkholderiaceae</taxon>
        <taxon>Burkholderia</taxon>
    </lineage>
</organism>
<accession>A0A2A7SCF7</accession>
<evidence type="ECO:0000256" key="2">
    <source>
        <dbReference type="ARBA" id="ARBA00023015"/>
    </source>
</evidence>
<evidence type="ECO:0000256" key="4">
    <source>
        <dbReference type="ARBA" id="ARBA00023163"/>
    </source>
</evidence>
<dbReference type="PROSITE" id="PS50931">
    <property type="entry name" value="HTH_LYSR"/>
    <property type="match status" value="1"/>
</dbReference>
<dbReference type="PANTHER" id="PTHR30126">
    <property type="entry name" value="HTH-TYPE TRANSCRIPTIONAL REGULATOR"/>
    <property type="match status" value="1"/>
</dbReference>
<evidence type="ECO:0000256" key="3">
    <source>
        <dbReference type="ARBA" id="ARBA00023125"/>
    </source>
</evidence>
<keyword evidence="4" id="KW-0804">Transcription</keyword>
<dbReference type="GO" id="GO:0000976">
    <property type="term" value="F:transcription cis-regulatory region binding"/>
    <property type="evidence" value="ECO:0007669"/>
    <property type="project" value="TreeGrafter"/>
</dbReference>
<protein>
    <submittedName>
        <fullName evidence="6">LysR family transcriptional regulator</fullName>
    </submittedName>
</protein>
<dbReference type="CDD" id="cd05466">
    <property type="entry name" value="PBP2_LTTR_substrate"/>
    <property type="match status" value="1"/>
</dbReference>
<proteinExistence type="inferred from homology"/>
<dbReference type="InterPro" id="IPR005119">
    <property type="entry name" value="LysR_subst-bd"/>
</dbReference>
<dbReference type="InterPro" id="IPR000847">
    <property type="entry name" value="LysR_HTH_N"/>
</dbReference>
<evidence type="ECO:0000259" key="5">
    <source>
        <dbReference type="PROSITE" id="PS50931"/>
    </source>
</evidence>
<gene>
    <name evidence="6" type="ORF">CRM94_03050</name>
</gene>
<keyword evidence="2" id="KW-0805">Transcription regulation</keyword>
<reference evidence="7" key="1">
    <citation type="submission" date="2017-09" db="EMBL/GenBank/DDBJ databases">
        <title>FDA dAtabase for Regulatory Grade micrObial Sequences (FDA-ARGOS): Supporting development and validation of Infectious Disease Dx tests.</title>
        <authorList>
            <person name="Minogue T."/>
            <person name="Wolcott M."/>
            <person name="Wasieloski L."/>
            <person name="Aguilar W."/>
            <person name="Moore D."/>
            <person name="Tallon L."/>
            <person name="Sadzewicz L."/>
            <person name="Ott S."/>
            <person name="Zhao X."/>
            <person name="Nagaraj S."/>
            <person name="Vavikolanu K."/>
            <person name="Aluvathingal J."/>
            <person name="Nadendla S."/>
            <person name="Sichtig H."/>
        </authorList>
    </citation>
    <scope>NUCLEOTIDE SEQUENCE [LARGE SCALE GENOMIC DNA]</scope>
    <source>
        <strain evidence="7">FDAARGOS_390</strain>
    </source>
</reference>
<dbReference type="GO" id="GO:0003700">
    <property type="term" value="F:DNA-binding transcription factor activity"/>
    <property type="evidence" value="ECO:0007669"/>
    <property type="project" value="InterPro"/>
</dbReference>
<evidence type="ECO:0000313" key="6">
    <source>
        <dbReference type="EMBL" id="PEH41218.1"/>
    </source>
</evidence>
<dbReference type="InterPro" id="IPR036390">
    <property type="entry name" value="WH_DNA-bd_sf"/>
</dbReference>
<dbReference type="Gene3D" id="1.10.10.10">
    <property type="entry name" value="Winged helix-like DNA-binding domain superfamily/Winged helix DNA-binding domain"/>
    <property type="match status" value="1"/>
</dbReference>
<evidence type="ECO:0000256" key="1">
    <source>
        <dbReference type="ARBA" id="ARBA00009437"/>
    </source>
</evidence>
<dbReference type="SUPFAM" id="SSF46785">
    <property type="entry name" value="Winged helix' DNA-binding domain"/>
    <property type="match status" value="1"/>
</dbReference>
<dbReference type="Pfam" id="PF03466">
    <property type="entry name" value="LysR_substrate"/>
    <property type="match status" value="1"/>
</dbReference>
<dbReference type="RefSeq" id="WP_098151488.1">
    <property type="nucleotide sequence ID" value="NZ_CP065596.1"/>
</dbReference>
<sequence length="296" mass="32346">MNFSNDSIELFLAVIDSGSFSAAARSLGKVPSAVSMAIANLEAELGYALFDRGRREPVPTAMGAALVPHARLAHEQFRRLRMHALQLSQGLESRLSIAVATDIDKQPLLAAVGELSDRHPLLEIEILTAPQDDTLQLLHGRRVDLCIAYAGLAVDVREHFQYVGSERLTACIGPRHPQLKAGGDTFLEDLVQVRQILVASRDLPLADSRPLVGQSCWRTDSLAMAIEMVESGLGWGNFPLSAIAPLLRDGRLQRLQFRNIENGLSMPVHAVWLRERPLQQGAAALVRALGEMAKQS</sequence>